<protein>
    <recommendedName>
        <fullName evidence="7">Pentacotripeptide-repeat region of PRORP domain-containing protein</fullName>
    </recommendedName>
</protein>
<evidence type="ECO:0000256" key="2">
    <source>
        <dbReference type="ARBA" id="ARBA00022946"/>
    </source>
</evidence>
<dbReference type="InterPro" id="IPR011990">
    <property type="entry name" value="TPR-like_helical_dom_sf"/>
</dbReference>
<evidence type="ECO:0000256" key="4">
    <source>
        <dbReference type="SAM" id="MobiDB-lite"/>
    </source>
</evidence>
<feature type="repeat" description="PPR" evidence="3">
    <location>
        <begin position="328"/>
        <end position="362"/>
    </location>
</feature>
<dbReference type="InterPro" id="IPR002885">
    <property type="entry name" value="PPR_rpt"/>
</dbReference>
<evidence type="ECO:0000256" key="3">
    <source>
        <dbReference type="PROSITE-ProRule" id="PRU00708"/>
    </source>
</evidence>
<dbReference type="PANTHER" id="PTHR47937">
    <property type="entry name" value="PLASTID TRANSCRIPTIONALLY ACTIVE CHROMOSOME 2-LIKE PROTEIN"/>
    <property type="match status" value="1"/>
</dbReference>
<dbReference type="Gene3D" id="1.25.40.10">
    <property type="entry name" value="Tetratricopeptide repeat domain"/>
    <property type="match status" value="4"/>
</dbReference>
<dbReference type="Pfam" id="PF13812">
    <property type="entry name" value="PPR_3"/>
    <property type="match status" value="1"/>
</dbReference>
<organism evidence="5 6">
    <name type="scientific">Oryza meyeriana var. granulata</name>
    <dbReference type="NCBI Taxonomy" id="110450"/>
    <lineage>
        <taxon>Eukaryota</taxon>
        <taxon>Viridiplantae</taxon>
        <taxon>Streptophyta</taxon>
        <taxon>Embryophyta</taxon>
        <taxon>Tracheophyta</taxon>
        <taxon>Spermatophyta</taxon>
        <taxon>Magnoliopsida</taxon>
        <taxon>Liliopsida</taxon>
        <taxon>Poales</taxon>
        <taxon>Poaceae</taxon>
        <taxon>BOP clade</taxon>
        <taxon>Oryzoideae</taxon>
        <taxon>Oryzeae</taxon>
        <taxon>Oryzinae</taxon>
        <taxon>Oryza</taxon>
        <taxon>Oryza meyeriana</taxon>
    </lineage>
</organism>
<evidence type="ECO:0008006" key="7">
    <source>
        <dbReference type="Google" id="ProtNLM"/>
    </source>
</evidence>
<reference evidence="5 6" key="1">
    <citation type="submission" date="2019-11" db="EMBL/GenBank/DDBJ databases">
        <title>Whole genome sequence of Oryza granulata.</title>
        <authorList>
            <person name="Li W."/>
        </authorList>
    </citation>
    <scope>NUCLEOTIDE SEQUENCE [LARGE SCALE GENOMIC DNA]</scope>
    <source>
        <strain evidence="6">cv. Menghai</strain>
        <tissue evidence="5">Leaf</tissue>
    </source>
</reference>
<name>A0A6G1EHJ1_9ORYZ</name>
<dbReference type="InterPro" id="IPR052308">
    <property type="entry name" value="PPR_domain-containing"/>
</dbReference>
<dbReference type="AlphaFoldDB" id="A0A6G1EHJ1"/>
<accession>A0A6G1EHJ1</accession>
<dbReference type="PROSITE" id="PS51375">
    <property type="entry name" value="PPR"/>
    <property type="match status" value="6"/>
</dbReference>
<evidence type="ECO:0000313" key="6">
    <source>
        <dbReference type="Proteomes" id="UP000479710"/>
    </source>
</evidence>
<feature type="region of interest" description="Disordered" evidence="4">
    <location>
        <begin position="588"/>
        <end position="634"/>
    </location>
</feature>
<dbReference type="Pfam" id="PF13041">
    <property type="entry name" value="PPR_2"/>
    <property type="match status" value="1"/>
</dbReference>
<dbReference type="PANTHER" id="PTHR47937:SF5">
    <property type="entry name" value="PENTATRICOPEPTIDE REPEAT-CONTAINING PROTEIN"/>
    <property type="match status" value="1"/>
</dbReference>
<feature type="repeat" description="PPR" evidence="3">
    <location>
        <begin position="433"/>
        <end position="467"/>
    </location>
</feature>
<gene>
    <name evidence="5" type="ORF">E2562_009975</name>
</gene>
<feature type="repeat" description="PPR" evidence="3">
    <location>
        <begin position="288"/>
        <end position="322"/>
    </location>
</feature>
<keyword evidence="2" id="KW-0809">Transit peptide</keyword>
<comment type="caution">
    <text evidence="5">The sequence shown here is derived from an EMBL/GenBank/DDBJ whole genome shotgun (WGS) entry which is preliminary data.</text>
</comment>
<feature type="repeat" description="PPR" evidence="3">
    <location>
        <begin position="213"/>
        <end position="248"/>
    </location>
</feature>
<dbReference type="OrthoDB" id="185373at2759"/>
<sequence>MSLSKPLSARRLVPALFPLAHTDAASAAASRRARRRDAFVATPPTPPPSPSAVRLAEPLPSLAPSRLTLHNRILALLSSKGEEADLAEAALLTRHALHSNCRPSSFTCAAVLGALLRARRLDDFFALHRFAIQAAVPPTAATHALYLSALAARHLPDAALHHLRLISRPGSPVPPSPTAYRVVVKSLVVDHGRLADAVELKDEMLASGFVGPDPQVYNLLMAGFVEAGDGAKAVELYEELTDKVGCEPILDGIVYGSLMKGYFLMGMEEKAMNCYEEALGAESEVKFGAESYNGVVDALGQNGRLDDALDLFERMLREHDPPLRITVDVRSFSVMVDAYCAAGRFEGAIAVFRRMGEWNVVADVTAYNNLIRHLGLQRLVSEAELLYKEMGESDLKSNDETYVLLMEGCFRVDRVDDGIGYFDKMAELELKPDATAYHKLVEGLIGFGLLDKAQEYFNQMREKEVSPSIASYEALLKAYVGAARSDDSIDIAKCILLDEKVVFSDEMRELLEGALREVGREGDITKLYEDVEKEKAEAAAWAAEEKLRAEALAREEREKRRAEAAAKDEAAARASAAAIEAILGHKRKTENVTGESDANTMDGGFQSRFGITSGGDGALQGTSLGGETKQGEGH</sequence>
<dbReference type="NCBIfam" id="TIGR00756">
    <property type="entry name" value="PPR"/>
    <property type="match status" value="5"/>
</dbReference>
<keyword evidence="6" id="KW-1185">Reference proteome</keyword>
<dbReference type="SUPFAM" id="SSF48452">
    <property type="entry name" value="TPR-like"/>
    <property type="match status" value="1"/>
</dbReference>
<dbReference type="EMBL" id="SPHZ02000003">
    <property type="protein sequence ID" value="KAF0924268.1"/>
    <property type="molecule type" value="Genomic_DNA"/>
</dbReference>
<dbReference type="Pfam" id="PF01535">
    <property type="entry name" value="PPR"/>
    <property type="match status" value="4"/>
</dbReference>
<keyword evidence="1" id="KW-0677">Repeat</keyword>
<feature type="repeat" description="PPR" evidence="3">
    <location>
        <begin position="363"/>
        <end position="397"/>
    </location>
</feature>
<dbReference type="Proteomes" id="UP000479710">
    <property type="component" value="Unassembled WGS sequence"/>
</dbReference>
<evidence type="ECO:0000313" key="5">
    <source>
        <dbReference type="EMBL" id="KAF0924268.1"/>
    </source>
</evidence>
<feature type="repeat" description="PPR" evidence="3">
    <location>
        <begin position="398"/>
        <end position="432"/>
    </location>
</feature>
<evidence type="ECO:0000256" key="1">
    <source>
        <dbReference type="ARBA" id="ARBA00022737"/>
    </source>
</evidence>
<proteinExistence type="predicted"/>